<organism evidence="2 3">
    <name type="scientific">Mustela putorius furo</name>
    <name type="common">European domestic ferret</name>
    <name type="synonym">Mustela furo</name>
    <dbReference type="NCBI Taxonomy" id="9669"/>
    <lineage>
        <taxon>Eukaryota</taxon>
        <taxon>Metazoa</taxon>
        <taxon>Chordata</taxon>
        <taxon>Craniata</taxon>
        <taxon>Vertebrata</taxon>
        <taxon>Euteleostomi</taxon>
        <taxon>Mammalia</taxon>
        <taxon>Eutheria</taxon>
        <taxon>Laurasiatheria</taxon>
        <taxon>Carnivora</taxon>
        <taxon>Caniformia</taxon>
        <taxon>Musteloidea</taxon>
        <taxon>Mustelidae</taxon>
        <taxon>Mustelinae</taxon>
        <taxon>Mustela</taxon>
    </lineage>
</organism>
<feature type="region of interest" description="Disordered" evidence="1">
    <location>
        <begin position="1"/>
        <end position="22"/>
    </location>
</feature>
<evidence type="ECO:0000313" key="2">
    <source>
        <dbReference type="Proteomes" id="UP000000715"/>
    </source>
</evidence>
<dbReference type="Proteomes" id="UP000000715">
    <property type="component" value="Unplaced"/>
</dbReference>
<evidence type="ECO:0000313" key="3">
    <source>
        <dbReference type="RefSeq" id="XP_012906878.1"/>
    </source>
</evidence>
<sequence>MLRQSTAAALQMSAPAPSKELERQQAGGFCAVPFSPTFSPSPPRNLATASFISPCHLHTSPPHPPPAKELRKRHCLLAALLSSAALWLSSEYHRSTLKPAAQLEEPASLLDTLGARVEDTEQKLSLQTTGLPTGESRALESLSNWAPAHFSEGPWNSAS</sequence>
<keyword evidence="2" id="KW-1185">Reference proteome</keyword>
<reference evidence="3" key="1">
    <citation type="submission" date="2025-08" db="UniProtKB">
        <authorList>
            <consortium name="RefSeq"/>
        </authorList>
    </citation>
    <scope>IDENTIFICATION</scope>
    <source>
        <tissue evidence="3">Brain</tissue>
    </source>
</reference>
<dbReference type="AlphaFoldDB" id="A0A8U0NQF5"/>
<evidence type="ECO:0000256" key="1">
    <source>
        <dbReference type="SAM" id="MobiDB-lite"/>
    </source>
</evidence>
<dbReference type="RefSeq" id="XP_012906878.1">
    <property type="nucleotide sequence ID" value="XM_013051424.2"/>
</dbReference>
<protein>
    <submittedName>
        <fullName evidence="3">Uncharacterized protein LOC101682339 isoform X2</fullName>
    </submittedName>
</protein>
<gene>
    <name evidence="3" type="primary">LOC101682339</name>
</gene>
<accession>A0A8U0NQF5</accession>
<name>A0A8U0NQF5_MUSPF</name>
<proteinExistence type="predicted"/>
<dbReference type="GeneID" id="101682339"/>